<sequence>MLGGKLQRLRALHGSPAFRFSFFPNLRRKASNSWSAVQDTYLSTKQVFERHRVVFTVSTSVASLLTAWAGYSLRYHHQLKVEKRLNSIEQTMKMSSDVRHEEINKIVNSGSVSMAACLATACTTLVIGYGLGWRGGSWFAHRKFRRAQLKLKEQNKPGRWQLLKKSLSKPRILRTIREAGGSPCSEGTYYTQKSSPDGISSQRL</sequence>
<evidence type="ECO:0000313" key="3">
    <source>
        <dbReference type="EMBL" id="JAT59485.1"/>
    </source>
</evidence>
<proteinExistence type="predicted"/>
<feature type="compositionally biased region" description="Polar residues" evidence="1">
    <location>
        <begin position="188"/>
        <end position="204"/>
    </location>
</feature>
<dbReference type="AlphaFoldDB" id="A0A1D1YXX4"/>
<gene>
    <name evidence="3" type="primary">MPN_160</name>
    <name evidence="3" type="ORF">g.21562</name>
</gene>
<feature type="transmembrane region" description="Helical" evidence="2">
    <location>
        <begin position="53"/>
        <end position="71"/>
    </location>
</feature>
<dbReference type="EMBL" id="GDJX01008451">
    <property type="protein sequence ID" value="JAT59485.1"/>
    <property type="molecule type" value="Transcribed_RNA"/>
</dbReference>
<name>A0A1D1YXX4_9ARAE</name>
<dbReference type="PANTHER" id="PTHR36703">
    <property type="entry name" value="TRIACYLGLYCEROL LIPASE-LIKE PROTEIN"/>
    <property type="match status" value="1"/>
</dbReference>
<keyword evidence="2" id="KW-0812">Transmembrane</keyword>
<feature type="region of interest" description="Disordered" evidence="1">
    <location>
        <begin position="184"/>
        <end position="204"/>
    </location>
</feature>
<evidence type="ECO:0000256" key="1">
    <source>
        <dbReference type="SAM" id="MobiDB-lite"/>
    </source>
</evidence>
<dbReference type="PANTHER" id="PTHR36703:SF1">
    <property type="entry name" value="TRIACYLGLYCEROL LIPASE-LIKE PROTEIN"/>
    <property type="match status" value="1"/>
</dbReference>
<feature type="transmembrane region" description="Helical" evidence="2">
    <location>
        <begin position="112"/>
        <end position="133"/>
    </location>
</feature>
<keyword evidence="2" id="KW-0472">Membrane</keyword>
<organism evidence="3">
    <name type="scientific">Anthurium amnicola</name>
    <dbReference type="NCBI Taxonomy" id="1678845"/>
    <lineage>
        <taxon>Eukaryota</taxon>
        <taxon>Viridiplantae</taxon>
        <taxon>Streptophyta</taxon>
        <taxon>Embryophyta</taxon>
        <taxon>Tracheophyta</taxon>
        <taxon>Spermatophyta</taxon>
        <taxon>Magnoliopsida</taxon>
        <taxon>Liliopsida</taxon>
        <taxon>Araceae</taxon>
        <taxon>Pothoideae</taxon>
        <taxon>Potheae</taxon>
        <taxon>Anthurium</taxon>
    </lineage>
</organism>
<evidence type="ECO:0000256" key="2">
    <source>
        <dbReference type="SAM" id="Phobius"/>
    </source>
</evidence>
<protein>
    <submittedName>
        <fullName evidence="3">Uncharacterized protein MG147</fullName>
    </submittedName>
</protein>
<keyword evidence="2" id="KW-1133">Transmembrane helix</keyword>
<reference evidence="3" key="1">
    <citation type="submission" date="2015-07" db="EMBL/GenBank/DDBJ databases">
        <title>Transcriptome Assembly of Anthurium amnicola.</title>
        <authorList>
            <person name="Suzuki J."/>
        </authorList>
    </citation>
    <scope>NUCLEOTIDE SEQUENCE</scope>
</reference>
<accession>A0A1D1YXX4</accession>